<name>A0ABN0VWL9_9BACI</name>
<dbReference type="SUPFAM" id="SSF143422">
    <property type="entry name" value="Transposase IS200-like"/>
    <property type="match status" value="1"/>
</dbReference>
<dbReference type="SMART" id="SM01321">
    <property type="entry name" value="Y1_Tnp"/>
    <property type="match status" value="1"/>
</dbReference>
<proteinExistence type="predicted"/>
<feature type="domain" description="Transposase IS200-like" evidence="1">
    <location>
        <begin position="9"/>
        <end position="123"/>
    </location>
</feature>
<keyword evidence="3" id="KW-1185">Reference proteome</keyword>
<sequence length="186" mass="22478">MSRKHRIWYPGATYHITARGNRRAALFLEDEDYHMYLSILEDVRGFYPFILHSYCLMTNHIHLQIETIRHHIKDIMKELHSRYAVYLNKKLKVDGHVFQGRYGAELIETAEYFLEVSRYIHRNPLEAHMVNHLIEYPWSSYPSYVHYTNNPHIDSTKTYSFFFEPVHLRYQKFVEKLNKTSVKESH</sequence>
<dbReference type="InterPro" id="IPR036515">
    <property type="entry name" value="Transposase_17_sf"/>
</dbReference>
<organism evidence="2 3">
    <name type="scientific">Bacillus carboniphilus</name>
    <dbReference type="NCBI Taxonomy" id="86663"/>
    <lineage>
        <taxon>Bacteria</taxon>
        <taxon>Bacillati</taxon>
        <taxon>Bacillota</taxon>
        <taxon>Bacilli</taxon>
        <taxon>Bacillales</taxon>
        <taxon>Bacillaceae</taxon>
        <taxon>Bacillus</taxon>
    </lineage>
</organism>
<evidence type="ECO:0000313" key="2">
    <source>
        <dbReference type="EMBL" id="GAA0319152.1"/>
    </source>
</evidence>
<dbReference type="RefSeq" id="WP_343796434.1">
    <property type="nucleotide sequence ID" value="NZ_BAAADJ010000006.1"/>
</dbReference>
<dbReference type="EMBL" id="BAAADJ010000006">
    <property type="protein sequence ID" value="GAA0319152.1"/>
    <property type="molecule type" value="Genomic_DNA"/>
</dbReference>
<dbReference type="InterPro" id="IPR002686">
    <property type="entry name" value="Transposase_17"/>
</dbReference>
<dbReference type="PANTHER" id="PTHR34322:SF2">
    <property type="entry name" value="TRANSPOSASE IS200-LIKE DOMAIN-CONTAINING PROTEIN"/>
    <property type="match status" value="1"/>
</dbReference>
<dbReference type="Gene3D" id="3.30.70.1290">
    <property type="entry name" value="Transposase IS200-like"/>
    <property type="match status" value="1"/>
</dbReference>
<comment type="caution">
    <text evidence="2">The sequence shown here is derived from an EMBL/GenBank/DDBJ whole genome shotgun (WGS) entry which is preliminary data.</text>
</comment>
<gene>
    <name evidence="2" type="ORF">GCM10008967_07100</name>
</gene>
<evidence type="ECO:0000313" key="3">
    <source>
        <dbReference type="Proteomes" id="UP001500782"/>
    </source>
</evidence>
<dbReference type="PANTHER" id="PTHR34322">
    <property type="entry name" value="TRANSPOSASE, Y1_TNP DOMAIN-CONTAINING"/>
    <property type="match status" value="1"/>
</dbReference>
<accession>A0ABN0VWL9</accession>
<reference evidence="2 3" key="1">
    <citation type="journal article" date="2019" name="Int. J. Syst. Evol. Microbiol.">
        <title>The Global Catalogue of Microorganisms (GCM) 10K type strain sequencing project: providing services to taxonomists for standard genome sequencing and annotation.</title>
        <authorList>
            <consortium name="The Broad Institute Genomics Platform"/>
            <consortium name="The Broad Institute Genome Sequencing Center for Infectious Disease"/>
            <person name="Wu L."/>
            <person name="Ma J."/>
        </authorList>
    </citation>
    <scope>NUCLEOTIDE SEQUENCE [LARGE SCALE GENOMIC DNA]</scope>
    <source>
        <strain evidence="2 3">JCM 9731</strain>
    </source>
</reference>
<dbReference type="Proteomes" id="UP001500782">
    <property type="component" value="Unassembled WGS sequence"/>
</dbReference>
<protein>
    <submittedName>
        <fullName evidence="2">Transposase</fullName>
    </submittedName>
</protein>
<dbReference type="Pfam" id="PF01797">
    <property type="entry name" value="Y1_Tnp"/>
    <property type="match status" value="1"/>
</dbReference>
<evidence type="ECO:0000259" key="1">
    <source>
        <dbReference type="SMART" id="SM01321"/>
    </source>
</evidence>